<dbReference type="SUPFAM" id="SSF82861">
    <property type="entry name" value="Mechanosensitive channel protein MscS (YggB), transmembrane region"/>
    <property type="match status" value="1"/>
</dbReference>
<dbReference type="PANTHER" id="PTHR43634:SF2">
    <property type="entry name" value="LOW CONDUCTANCE MECHANOSENSITIVE CHANNEL YNAI"/>
    <property type="match status" value="1"/>
</dbReference>
<evidence type="ECO:0000256" key="6">
    <source>
        <dbReference type="ARBA" id="ARBA00023136"/>
    </source>
</evidence>
<evidence type="ECO:0000256" key="4">
    <source>
        <dbReference type="ARBA" id="ARBA00022692"/>
    </source>
</evidence>
<evidence type="ECO:0000259" key="8">
    <source>
        <dbReference type="Pfam" id="PF00924"/>
    </source>
</evidence>
<evidence type="ECO:0000256" key="2">
    <source>
        <dbReference type="ARBA" id="ARBA00008017"/>
    </source>
</evidence>
<keyword evidence="3" id="KW-1003">Cell membrane</keyword>
<comment type="subcellular location">
    <subcellularLocation>
        <location evidence="1">Cell membrane</location>
        <topology evidence="1">Multi-pass membrane protein</topology>
    </subcellularLocation>
</comment>
<evidence type="ECO:0000259" key="10">
    <source>
        <dbReference type="Pfam" id="PF21088"/>
    </source>
</evidence>
<feature type="transmembrane region" description="Helical" evidence="7">
    <location>
        <begin position="149"/>
        <end position="168"/>
    </location>
</feature>
<accession>A0A1W1D7V1</accession>
<dbReference type="PANTHER" id="PTHR43634">
    <property type="entry name" value="OW CONDUCTANCE MECHANOSENSITIVE CHANNEL"/>
    <property type="match status" value="1"/>
</dbReference>
<organism evidence="11">
    <name type="scientific">hydrothermal vent metagenome</name>
    <dbReference type="NCBI Taxonomy" id="652676"/>
    <lineage>
        <taxon>unclassified sequences</taxon>
        <taxon>metagenomes</taxon>
        <taxon>ecological metagenomes</taxon>
    </lineage>
</organism>
<dbReference type="InterPro" id="IPR023408">
    <property type="entry name" value="MscS_beta-dom_sf"/>
</dbReference>
<dbReference type="EMBL" id="FPHR01000006">
    <property type="protein sequence ID" value="SFV76701.1"/>
    <property type="molecule type" value="Genomic_DNA"/>
</dbReference>
<dbReference type="InterPro" id="IPR045042">
    <property type="entry name" value="YnaI-like"/>
</dbReference>
<evidence type="ECO:0000256" key="3">
    <source>
        <dbReference type="ARBA" id="ARBA00022475"/>
    </source>
</evidence>
<dbReference type="AlphaFoldDB" id="A0A1W1D7V1"/>
<evidence type="ECO:0000313" key="11">
    <source>
        <dbReference type="EMBL" id="SFV76701.1"/>
    </source>
</evidence>
<evidence type="ECO:0000259" key="9">
    <source>
        <dbReference type="Pfam" id="PF21082"/>
    </source>
</evidence>
<feature type="transmembrane region" description="Helical" evidence="7">
    <location>
        <begin position="125"/>
        <end position="143"/>
    </location>
</feature>
<evidence type="ECO:0000256" key="5">
    <source>
        <dbReference type="ARBA" id="ARBA00022989"/>
    </source>
</evidence>
<protein>
    <submittedName>
        <fullName evidence="11">Small-conductance mechanosensitive channel</fullName>
    </submittedName>
</protein>
<dbReference type="Gene3D" id="3.30.70.100">
    <property type="match status" value="1"/>
</dbReference>
<reference evidence="11" key="1">
    <citation type="submission" date="2016-10" db="EMBL/GenBank/DDBJ databases">
        <authorList>
            <person name="de Groot N.N."/>
        </authorList>
    </citation>
    <scope>NUCLEOTIDE SEQUENCE</scope>
</reference>
<keyword evidence="5 7" id="KW-1133">Transmembrane helix</keyword>
<dbReference type="InterPro" id="IPR049278">
    <property type="entry name" value="MS_channel_C"/>
</dbReference>
<evidence type="ECO:0000256" key="7">
    <source>
        <dbReference type="SAM" id="Phobius"/>
    </source>
</evidence>
<gene>
    <name evidence="11" type="ORF">MNB_SUP05-4-370</name>
</gene>
<keyword evidence="4 7" id="KW-0812">Transmembrane</keyword>
<name>A0A1W1D7V1_9ZZZZ</name>
<feature type="transmembrane region" description="Helical" evidence="7">
    <location>
        <begin position="53"/>
        <end position="74"/>
    </location>
</feature>
<dbReference type="GO" id="GO:0005886">
    <property type="term" value="C:plasma membrane"/>
    <property type="evidence" value="ECO:0007669"/>
    <property type="project" value="UniProtKB-SubCell"/>
</dbReference>
<feature type="transmembrane region" description="Helical" evidence="7">
    <location>
        <begin position="80"/>
        <end position="104"/>
    </location>
</feature>
<dbReference type="Gene3D" id="2.30.30.60">
    <property type="match status" value="1"/>
</dbReference>
<feature type="domain" description="Mechanosensitive ion channel MscS" evidence="8">
    <location>
        <begin position="170"/>
        <end position="232"/>
    </location>
</feature>
<comment type="similarity">
    <text evidence="2">Belongs to the MscS (TC 1.A.23) family.</text>
</comment>
<dbReference type="Pfam" id="PF00924">
    <property type="entry name" value="MS_channel_2nd"/>
    <property type="match status" value="1"/>
</dbReference>
<feature type="domain" description="Mechanosensitive ion channel MscS C-terminal" evidence="9">
    <location>
        <begin position="247"/>
        <end position="330"/>
    </location>
</feature>
<dbReference type="Pfam" id="PF21082">
    <property type="entry name" value="MS_channel_3rd"/>
    <property type="match status" value="1"/>
</dbReference>
<sequence>MNEFLQNIPPYQTAGILFIVALVAHTVLGFALKQITKHTSRTKNQFDDHLINAVSPPLKVLIWFAWVFFSINAFKADITALSIVVEYIDITPIFIVTWGVVRVISGVESYLVEADNSVNNDSVRLFTRLIKILVIVAILLGIAQHLGFSISSLLTFGGVGGIVMGFAAKDMLSNIFGGLMIQMDKPFSTGDWIRSSEFEGTVEKIGWRMTRIRTFSKNPVYIPNSIFASIPIETPSRMTNRRIKEIVGIRYDDIKQIPGIVTDVEELLRKHKDIDQSQSLRVYFNYFNASSLDFNIYAFTNTTSKDNYQKIKQEILLAVADIIEQHKAEIAYPTQTLHIQKNAES</sequence>
<dbReference type="InterPro" id="IPR049142">
    <property type="entry name" value="MS_channel_1st"/>
</dbReference>
<dbReference type="SUPFAM" id="SSF82689">
    <property type="entry name" value="Mechanosensitive channel protein MscS (YggB), C-terminal domain"/>
    <property type="match status" value="1"/>
</dbReference>
<evidence type="ECO:0000256" key="1">
    <source>
        <dbReference type="ARBA" id="ARBA00004651"/>
    </source>
</evidence>
<dbReference type="GO" id="GO:0055085">
    <property type="term" value="P:transmembrane transport"/>
    <property type="evidence" value="ECO:0007669"/>
    <property type="project" value="InterPro"/>
</dbReference>
<feature type="domain" description="Mechanosensitive ion channel transmembrane helices 2/3" evidence="10">
    <location>
        <begin position="129"/>
        <end position="169"/>
    </location>
</feature>
<keyword evidence="6 7" id="KW-0472">Membrane</keyword>
<dbReference type="InterPro" id="IPR006685">
    <property type="entry name" value="MscS_channel_2nd"/>
</dbReference>
<proteinExistence type="inferred from homology"/>
<feature type="transmembrane region" description="Helical" evidence="7">
    <location>
        <begin position="12"/>
        <end position="32"/>
    </location>
</feature>
<dbReference type="InterPro" id="IPR010920">
    <property type="entry name" value="LSM_dom_sf"/>
</dbReference>
<dbReference type="Gene3D" id="1.10.287.1260">
    <property type="match status" value="1"/>
</dbReference>
<dbReference type="InterPro" id="IPR011014">
    <property type="entry name" value="MscS_channel_TM-2"/>
</dbReference>
<dbReference type="Pfam" id="PF21088">
    <property type="entry name" value="MS_channel_1st"/>
    <property type="match status" value="1"/>
</dbReference>
<dbReference type="InterPro" id="IPR011066">
    <property type="entry name" value="MscS_channel_C_sf"/>
</dbReference>
<dbReference type="SUPFAM" id="SSF50182">
    <property type="entry name" value="Sm-like ribonucleoproteins"/>
    <property type="match status" value="1"/>
</dbReference>